<accession>I4D1H2</accession>
<dbReference type="Gene3D" id="1.20.1720.10">
    <property type="entry name" value="Multidrug resistance protein D"/>
    <property type="match status" value="1"/>
</dbReference>
<keyword evidence="5 7" id="KW-1133">Transmembrane helix</keyword>
<keyword evidence="10" id="KW-1185">Reference proteome</keyword>
<feature type="domain" description="Major facilitator superfamily (MFS) profile" evidence="8">
    <location>
        <begin position="11"/>
        <end position="472"/>
    </location>
</feature>
<dbReference type="STRING" id="646529.Desaci_0584"/>
<name>I4D1H2_DESAJ</name>
<feature type="transmembrane region" description="Helical" evidence="7">
    <location>
        <begin position="450"/>
        <end position="469"/>
    </location>
</feature>
<evidence type="ECO:0000256" key="7">
    <source>
        <dbReference type="SAM" id="Phobius"/>
    </source>
</evidence>
<dbReference type="CDD" id="cd17321">
    <property type="entry name" value="MFS_MMR_MDR_like"/>
    <property type="match status" value="1"/>
</dbReference>
<evidence type="ECO:0000256" key="6">
    <source>
        <dbReference type="ARBA" id="ARBA00023136"/>
    </source>
</evidence>
<dbReference type="InterPro" id="IPR020846">
    <property type="entry name" value="MFS_dom"/>
</dbReference>
<evidence type="ECO:0000256" key="1">
    <source>
        <dbReference type="ARBA" id="ARBA00004651"/>
    </source>
</evidence>
<dbReference type="PRINTS" id="PR01036">
    <property type="entry name" value="TCRTETB"/>
</dbReference>
<feature type="transmembrane region" description="Helical" evidence="7">
    <location>
        <begin position="165"/>
        <end position="185"/>
    </location>
</feature>
<feature type="transmembrane region" description="Helical" evidence="7">
    <location>
        <begin position="42"/>
        <end position="65"/>
    </location>
</feature>
<reference evidence="9 10" key="1">
    <citation type="journal article" date="2012" name="J. Bacteriol.">
        <title>Complete genome sequences of Desulfosporosinus orientis DSM765T, Desulfosporosinus youngiae DSM17734T, Desulfosporosinus meridiei DSM13257T, and Desulfosporosinus acidiphilus DSM22704T.</title>
        <authorList>
            <person name="Pester M."/>
            <person name="Brambilla E."/>
            <person name="Alazard D."/>
            <person name="Rattei T."/>
            <person name="Weinmaier T."/>
            <person name="Han J."/>
            <person name="Lucas S."/>
            <person name="Lapidus A."/>
            <person name="Cheng J.F."/>
            <person name="Goodwin L."/>
            <person name="Pitluck S."/>
            <person name="Peters L."/>
            <person name="Ovchinnikova G."/>
            <person name="Teshima H."/>
            <person name="Detter J.C."/>
            <person name="Han C.S."/>
            <person name="Tapia R."/>
            <person name="Land M.L."/>
            <person name="Hauser L."/>
            <person name="Kyrpides N.C."/>
            <person name="Ivanova N.N."/>
            <person name="Pagani I."/>
            <person name="Huntmann M."/>
            <person name="Wei C.L."/>
            <person name="Davenport K.W."/>
            <person name="Daligault H."/>
            <person name="Chain P.S."/>
            <person name="Chen A."/>
            <person name="Mavromatis K."/>
            <person name="Markowitz V."/>
            <person name="Szeto E."/>
            <person name="Mikhailova N."/>
            <person name="Pati A."/>
            <person name="Wagner M."/>
            <person name="Woyke T."/>
            <person name="Ollivier B."/>
            <person name="Klenk H.P."/>
            <person name="Spring S."/>
            <person name="Loy A."/>
        </authorList>
    </citation>
    <scope>NUCLEOTIDE SEQUENCE [LARGE SCALE GENOMIC DNA]</scope>
    <source>
        <strain evidence="10">DSM 22704 / JCM 16185 / SJ4</strain>
    </source>
</reference>
<comment type="subcellular location">
    <subcellularLocation>
        <location evidence="1">Cell membrane</location>
        <topology evidence="1">Multi-pass membrane protein</topology>
    </subcellularLocation>
</comment>
<keyword evidence="2" id="KW-0813">Transport</keyword>
<evidence type="ECO:0000256" key="4">
    <source>
        <dbReference type="ARBA" id="ARBA00022692"/>
    </source>
</evidence>
<dbReference type="PANTHER" id="PTHR42718:SF46">
    <property type="entry name" value="BLR6921 PROTEIN"/>
    <property type="match status" value="1"/>
</dbReference>
<dbReference type="SUPFAM" id="SSF103473">
    <property type="entry name" value="MFS general substrate transporter"/>
    <property type="match status" value="1"/>
</dbReference>
<feature type="transmembrane region" description="Helical" evidence="7">
    <location>
        <begin position="266"/>
        <end position="289"/>
    </location>
</feature>
<evidence type="ECO:0000256" key="2">
    <source>
        <dbReference type="ARBA" id="ARBA00022448"/>
    </source>
</evidence>
<sequence length="478" mass="51397">MQKSNLNKWLILLVVTLVSFITNVDSTIVIIGLPKLMQGLNMSIEVGLLSITSYIIASTVLLLPAGRWADIIGTKRVFILGFSIFTIGTVLCGIASSETGLILYRVIQGAGAALALATATPIIVKNFPEEQLGLAIGINATSWVIGALIGPVAGGALIGSFGWRSIFFVTVPFALFGVIGAALVLKDKETLKKTETDYLGIFTFGLGLTALMVVLSVGQSWGWASTPVFELFAVVIVMWGAFLAIEMRIRHPLFNLRLFKYFKYSTGLGITLCYCIAYFSITLLLSIYLQGALHLDVMEASLLMTALSLPQLIMGPLGGKLADRFGATRMMVIGLVFLILGMFALGHLGKQLNKTSIIVPLAIMSISNGIAWPSIAKTVLSAVPRDQAGSASGMFYTLYNLGRALSQTLAILVIEINVPPATVTKAIVGMADFANLQVKGDLIHSIDSGFYFFIIFFAAAFLLGLSLLFKHHKEIVNN</sequence>
<dbReference type="HOGENOM" id="CLU_000960_28_3_9"/>
<evidence type="ECO:0000256" key="3">
    <source>
        <dbReference type="ARBA" id="ARBA00022475"/>
    </source>
</evidence>
<evidence type="ECO:0000259" key="8">
    <source>
        <dbReference type="PROSITE" id="PS50850"/>
    </source>
</evidence>
<proteinExistence type="predicted"/>
<dbReference type="InterPro" id="IPR036259">
    <property type="entry name" value="MFS_trans_sf"/>
</dbReference>
<keyword evidence="3" id="KW-1003">Cell membrane</keyword>
<feature type="transmembrane region" description="Helical" evidence="7">
    <location>
        <begin position="77"/>
        <end position="96"/>
    </location>
</feature>
<protein>
    <submittedName>
        <fullName evidence="9">Arabinose efflux permease family protein</fullName>
    </submittedName>
</protein>
<feature type="transmembrane region" description="Helical" evidence="7">
    <location>
        <begin position="102"/>
        <end position="124"/>
    </location>
</feature>
<dbReference type="KEGG" id="dai:Desaci_0584"/>
<organism evidence="9 10">
    <name type="scientific">Desulfosporosinus acidiphilus (strain DSM 22704 / JCM 16185 / SJ4)</name>
    <dbReference type="NCBI Taxonomy" id="646529"/>
    <lineage>
        <taxon>Bacteria</taxon>
        <taxon>Bacillati</taxon>
        <taxon>Bacillota</taxon>
        <taxon>Clostridia</taxon>
        <taxon>Eubacteriales</taxon>
        <taxon>Desulfitobacteriaceae</taxon>
        <taxon>Desulfosporosinus</taxon>
    </lineage>
</organism>
<keyword evidence="6 7" id="KW-0472">Membrane</keyword>
<gene>
    <name evidence="9" type="ordered locus">Desaci_0584</name>
</gene>
<dbReference type="eggNOG" id="COG0477">
    <property type="taxonomic scope" value="Bacteria"/>
</dbReference>
<keyword evidence="4 7" id="KW-0812">Transmembrane</keyword>
<dbReference type="GO" id="GO:0005886">
    <property type="term" value="C:plasma membrane"/>
    <property type="evidence" value="ECO:0007669"/>
    <property type="project" value="UniProtKB-SubCell"/>
</dbReference>
<dbReference type="Gene3D" id="1.20.1250.20">
    <property type="entry name" value="MFS general substrate transporter like domains"/>
    <property type="match status" value="1"/>
</dbReference>
<feature type="transmembrane region" description="Helical" evidence="7">
    <location>
        <begin position="223"/>
        <end position="245"/>
    </location>
</feature>
<feature type="transmembrane region" description="Helical" evidence="7">
    <location>
        <begin position="357"/>
        <end position="375"/>
    </location>
</feature>
<dbReference type="PANTHER" id="PTHR42718">
    <property type="entry name" value="MAJOR FACILITATOR SUPERFAMILY MULTIDRUG TRANSPORTER MFSC"/>
    <property type="match status" value="1"/>
</dbReference>
<evidence type="ECO:0000256" key="5">
    <source>
        <dbReference type="ARBA" id="ARBA00022989"/>
    </source>
</evidence>
<dbReference type="InterPro" id="IPR011701">
    <property type="entry name" value="MFS"/>
</dbReference>
<dbReference type="RefSeq" id="WP_014825658.1">
    <property type="nucleotide sequence ID" value="NC_018068.1"/>
</dbReference>
<evidence type="ECO:0000313" key="9">
    <source>
        <dbReference type="EMBL" id="AFM39646.1"/>
    </source>
</evidence>
<dbReference type="GO" id="GO:0022857">
    <property type="term" value="F:transmembrane transporter activity"/>
    <property type="evidence" value="ECO:0007669"/>
    <property type="project" value="InterPro"/>
</dbReference>
<dbReference type="AlphaFoldDB" id="I4D1H2"/>
<feature type="transmembrane region" description="Helical" evidence="7">
    <location>
        <begin position="197"/>
        <end position="217"/>
    </location>
</feature>
<feature type="transmembrane region" description="Helical" evidence="7">
    <location>
        <begin position="326"/>
        <end position="345"/>
    </location>
</feature>
<dbReference type="Proteomes" id="UP000002892">
    <property type="component" value="Chromosome"/>
</dbReference>
<evidence type="ECO:0000313" key="10">
    <source>
        <dbReference type="Proteomes" id="UP000002892"/>
    </source>
</evidence>
<dbReference type="PROSITE" id="PS50850">
    <property type="entry name" value="MFS"/>
    <property type="match status" value="1"/>
</dbReference>
<dbReference type="Pfam" id="PF07690">
    <property type="entry name" value="MFS_1"/>
    <property type="match status" value="1"/>
</dbReference>
<feature type="transmembrane region" description="Helical" evidence="7">
    <location>
        <begin position="136"/>
        <end position="159"/>
    </location>
</feature>
<dbReference type="EMBL" id="CP003639">
    <property type="protein sequence ID" value="AFM39646.1"/>
    <property type="molecule type" value="Genomic_DNA"/>
</dbReference>
<dbReference type="OrthoDB" id="102502at2"/>